<keyword evidence="1" id="KW-0472">Membrane</keyword>
<protein>
    <recommendedName>
        <fullName evidence="4">YvrJ family protein</fullName>
    </recommendedName>
</protein>
<evidence type="ECO:0008006" key="4">
    <source>
        <dbReference type="Google" id="ProtNLM"/>
    </source>
</evidence>
<reference evidence="2" key="1">
    <citation type="journal article" date="2024" name="Int. J. Syst. Evol. Microbiol.">
        <title>Turicibacter faecis sp. nov., isolated from faeces of heart failure mouse model.</title>
        <authorList>
            <person name="Imamura Y."/>
            <person name="Motooka D."/>
            <person name="Nakajima Y."/>
            <person name="Ito S."/>
            <person name="Kitakaze M."/>
            <person name="Iida T."/>
            <person name="Nakamura S."/>
        </authorList>
    </citation>
    <scope>NUCLEOTIDE SEQUENCE</scope>
    <source>
        <strain evidence="2">TC023</strain>
    </source>
</reference>
<accession>A0ABN6Z955</accession>
<keyword evidence="3" id="KW-1185">Reference proteome</keyword>
<evidence type="ECO:0000313" key="3">
    <source>
        <dbReference type="Proteomes" id="UP001432099"/>
    </source>
</evidence>
<keyword evidence="1" id="KW-0812">Transmembrane</keyword>
<sequence>MEYLTYVAWDFPLFMSQIMGYGLIIPVCVGIYQFMKGLLQKLDTIIHRLDVIEAKLESKNKD</sequence>
<feature type="transmembrane region" description="Helical" evidence="1">
    <location>
        <begin position="12"/>
        <end position="32"/>
    </location>
</feature>
<organism evidence="2 3">
    <name type="scientific">Turicibacter faecis</name>
    <dbReference type="NCBI Taxonomy" id="2963365"/>
    <lineage>
        <taxon>Bacteria</taxon>
        <taxon>Bacillati</taxon>
        <taxon>Bacillota</taxon>
        <taxon>Erysipelotrichia</taxon>
        <taxon>Erysipelotrichales</taxon>
        <taxon>Turicibacteraceae</taxon>
        <taxon>Turicibacter</taxon>
    </lineage>
</organism>
<evidence type="ECO:0000313" key="2">
    <source>
        <dbReference type="EMBL" id="BEH90308.1"/>
    </source>
</evidence>
<dbReference type="EMBL" id="AP028127">
    <property type="protein sequence ID" value="BEH90308.1"/>
    <property type="molecule type" value="Genomic_DNA"/>
</dbReference>
<proteinExistence type="predicted"/>
<dbReference type="Proteomes" id="UP001432099">
    <property type="component" value="Chromosome"/>
</dbReference>
<name>A0ABN6Z955_9FIRM</name>
<gene>
    <name evidence="2" type="ORF">T23_04100</name>
</gene>
<keyword evidence="1" id="KW-1133">Transmembrane helix</keyword>
<evidence type="ECO:0000256" key="1">
    <source>
        <dbReference type="SAM" id="Phobius"/>
    </source>
</evidence>